<evidence type="ECO:0000256" key="1">
    <source>
        <dbReference type="ARBA" id="ARBA00022472"/>
    </source>
</evidence>
<dbReference type="CDD" id="cd02134">
    <property type="entry name" value="KH-II_NusA_rpt1"/>
    <property type="match status" value="1"/>
</dbReference>
<dbReference type="EMBL" id="CP002049">
    <property type="protein sequence ID" value="ADI14469.1"/>
    <property type="molecule type" value="Genomic_DNA"/>
</dbReference>
<dbReference type="Proteomes" id="UP000000379">
    <property type="component" value="Chromosome"/>
</dbReference>
<dbReference type="InterPro" id="IPR012340">
    <property type="entry name" value="NA-bd_OB-fold"/>
</dbReference>
<reference evidence="10" key="1">
    <citation type="submission" date="2010-05" db="EMBL/GenBank/DDBJ databases">
        <title>The complete genome of Truepera radiovictris DSM 17093.</title>
        <authorList>
            <consortium name="US DOE Joint Genome Institute (JGI-PGF)"/>
            <person name="Lucas S."/>
            <person name="Copeland A."/>
            <person name="Lapidus A."/>
            <person name="Glavina del Rio T."/>
            <person name="Dalin E."/>
            <person name="Tice H."/>
            <person name="Bruce D."/>
            <person name="Goodwin L."/>
            <person name="Pitluck S."/>
            <person name="Kyrpides N."/>
            <person name="Mavromatis K."/>
            <person name="Ovchinnikova G."/>
            <person name="Munk A.C."/>
            <person name="Detter J.C."/>
            <person name="Han C."/>
            <person name="Tapia R."/>
            <person name="Land M."/>
            <person name="Hauser L."/>
            <person name="Markowitz V."/>
            <person name="Cheng J.-F."/>
            <person name="Hugenholtz P."/>
            <person name="Woyke T."/>
            <person name="Wu D."/>
            <person name="Tindall B."/>
            <person name="Pomrenke H.G."/>
            <person name="Brambilla E."/>
            <person name="Klenk H.-P."/>
            <person name="Eisen J.A."/>
        </authorList>
    </citation>
    <scope>NUCLEOTIDE SEQUENCE [LARGE SCALE GENOMIC DNA]</scope>
    <source>
        <strain evidence="10">DSM 17093 / CIP 108686 / LMG 22925 / RQ-24</strain>
    </source>
</reference>
<dbReference type="InterPro" id="IPR030842">
    <property type="entry name" value="TF_NusA_bacterial"/>
</dbReference>
<proteinExistence type="inferred from homology"/>
<dbReference type="GO" id="GO:0003700">
    <property type="term" value="F:DNA-binding transcription factor activity"/>
    <property type="evidence" value="ECO:0007669"/>
    <property type="project" value="InterPro"/>
</dbReference>
<dbReference type="InterPro" id="IPR010213">
    <property type="entry name" value="TF_NusA"/>
</dbReference>
<dbReference type="HOGENOM" id="CLU_029242_2_2_0"/>
<gene>
    <name evidence="7" type="primary">nusA</name>
    <name evidence="9" type="ordered locus">Trad_1347</name>
</gene>
<dbReference type="InterPro" id="IPR025249">
    <property type="entry name" value="TF_NusA_KH_1st"/>
</dbReference>
<keyword evidence="5 7" id="KW-0805">Transcription regulation</keyword>
<dbReference type="PROSITE" id="PS50126">
    <property type="entry name" value="S1"/>
    <property type="match status" value="1"/>
</dbReference>
<dbReference type="InterPro" id="IPR036555">
    <property type="entry name" value="NusA_N_sf"/>
</dbReference>
<dbReference type="InterPro" id="IPR015946">
    <property type="entry name" value="KH_dom-like_a/b"/>
</dbReference>
<dbReference type="GO" id="GO:0031564">
    <property type="term" value="P:transcription antitermination"/>
    <property type="evidence" value="ECO:0007669"/>
    <property type="project" value="UniProtKB-UniRule"/>
</dbReference>
<dbReference type="Gene3D" id="2.40.50.140">
    <property type="entry name" value="Nucleic acid-binding proteins"/>
    <property type="match status" value="1"/>
</dbReference>
<evidence type="ECO:0000256" key="6">
    <source>
        <dbReference type="ARBA" id="ARBA00023163"/>
    </source>
</evidence>
<dbReference type="PROSITE" id="PS50084">
    <property type="entry name" value="KH_TYPE_1"/>
    <property type="match status" value="1"/>
</dbReference>
<dbReference type="HAMAP" id="MF_00945_B">
    <property type="entry name" value="NusA_B"/>
    <property type="match status" value="1"/>
</dbReference>
<dbReference type="SUPFAM" id="SSF69705">
    <property type="entry name" value="Transcription factor NusA, N-terminal domain"/>
    <property type="match status" value="1"/>
</dbReference>
<dbReference type="STRING" id="649638.Trad_1347"/>
<dbReference type="GO" id="GO:0006353">
    <property type="term" value="P:DNA-templated transcription termination"/>
    <property type="evidence" value="ECO:0007669"/>
    <property type="project" value="UniProtKB-UniRule"/>
</dbReference>
<dbReference type="OrthoDB" id="9807233at2"/>
<dbReference type="FunFam" id="3.30.1480.10:FF:000002">
    <property type="entry name" value="Transcription termination/antitermination protein NusA"/>
    <property type="match status" value="1"/>
</dbReference>
<dbReference type="SUPFAM" id="SSF50249">
    <property type="entry name" value="Nucleic acid-binding proteins"/>
    <property type="match status" value="1"/>
</dbReference>
<reference evidence="9 10" key="2">
    <citation type="journal article" date="2011" name="Stand. Genomic Sci.">
        <title>Complete genome sequence of Truepera radiovictrix type strain (RQ-24).</title>
        <authorList>
            <person name="Ivanova N."/>
            <person name="Rohde C."/>
            <person name="Munk C."/>
            <person name="Nolan M."/>
            <person name="Lucas S."/>
            <person name="Del Rio T.G."/>
            <person name="Tice H."/>
            <person name="Deshpande S."/>
            <person name="Cheng J.F."/>
            <person name="Tapia R."/>
            <person name="Han C."/>
            <person name="Goodwin L."/>
            <person name="Pitluck S."/>
            <person name="Liolios K."/>
            <person name="Mavromatis K."/>
            <person name="Mikhailova N."/>
            <person name="Pati A."/>
            <person name="Chen A."/>
            <person name="Palaniappan K."/>
            <person name="Land M."/>
            <person name="Hauser L."/>
            <person name="Chang Y.J."/>
            <person name="Jeffries C.D."/>
            <person name="Brambilla E."/>
            <person name="Rohde M."/>
            <person name="Goker M."/>
            <person name="Tindall B.J."/>
            <person name="Woyke T."/>
            <person name="Bristow J."/>
            <person name="Eisen J.A."/>
            <person name="Markowitz V."/>
            <person name="Hugenholtz P."/>
            <person name="Kyrpides N.C."/>
            <person name="Klenk H.P."/>
            <person name="Lapidus A."/>
        </authorList>
    </citation>
    <scope>NUCLEOTIDE SEQUENCE [LARGE SCALE GENOMIC DNA]</scope>
    <source>
        <strain evidence="10">DSM 17093 / CIP 108686 / LMG 22925 / RQ-24</strain>
    </source>
</reference>
<dbReference type="Pfam" id="PF13184">
    <property type="entry name" value="KH_NusA_1st"/>
    <property type="match status" value="1"/>
</dbReference>
<dbReference type="Pfam" id="PF26594">
    <property type="entry name" value="KH_NusA_2nd"/>
    <property type="match status" value="1"/>
</dbReference>
<keyword evidence="4 7" id="KW-0694">RNA-binding</keyword>
<dbReference type="GO" id="GO:0003723">
    <property type="term" value="F:RNA binding"/>
    <property type="evidence" value="ECO:0007669"/>
    <property type="project" value="UniProtKB-UniRule"/>
</dbReference>
<evidence type="ECO:0000256" key="4">
    <source>
        <dbReference type="ARBA" id="ARBA00022884"/>
    </source>
</evidence>
<dbReference type="CDD" id="cd22529">
    <property type="entry name" value="KH-II_NusA_rpt2"/>
    <property type="match status" value="1"/>
</dbReference>
<dbReference type="Gene3D" id="3.30.1480.10">
    <property type="entry name" value="NusA, N-terminal domain"/>
    <property type="match status" value="1"/>
</dbReference>
<keyword evidence="1 7" id="KW-0806">Transcription termination</keyword>
<accession>D7CWW1</accession>
<dbReference type="eggNOG" id="COG0195">
    <property type="taxonomic scope" value="Bacteria"/>
</dbReference>
<evidence type="ECO:0000256" key="2">
    <source>
        <dbReference type="ARBA" id="ARBA00022490"/>
    </source>
</evidence>
<comment type="subcellular location">
    <subcellularLocation>
        <location evidence="7">Cytoplasm</location>
    </subcellularLocation>
</comment>
<dbReference type="Pfam" id="PF00575">
    <property type="entry name" value="S1"/>
    <property type="match status" value="1"/>
</dbReference>
<feature type="domain" description="S1 motif" evidence="8">
    <location>
        <begin position="135"/>
        <end position="200"/>
    </location>
</feature>
<dbReference type="PANTHER" id="PTHR22648:SF0">
    <property type="entry name" value="TRANSCRIPTION TERMINATION_ANTITERMINATION PROTEIN NUSA"/>
    <property type="match status" value="1"/>
</dbReference>
<keyword evidence="6 7" id="KW-0804">Transcription</keyword>
<keyword evidence="10" id="KW-1185">Reference proteome</keyword>
<dbReference type="FunFam" id="3.30.300.20:FF:000005">
    <property type="entry name" value="Transcription termination/antitermination protein NusA"/>
    <property type="match status" value="1"/>
</dbReference>
<evidence type="ECO:0000256" key="5">
    <source>
        <dbReference type="ARBA" id="ARBA00023015"/>
    </source>
</evidence>
<protein>
    <recommendedName>
        <fullName evidence="7">Transcription termination/antitermination protein NusA</fullName>
    </recommendedName>
</protein>
<evidence type="ECO:0000313" key="10">
    <source>
        <dbReference type="Proteomes" id="UP000000379"/>
    </source>
</evidence>
<comment type="function">
    <text evidence="7">Participates in both transcription termination and antitermination.</text>
</comment>
<comment type="subunit">
    <text evidence="7">Monomer. Binds directly to the core enzyme of the DNA-dependent RNA polymerase and to nascent RNA.</text>
</comment>
<dbReference type="SUPFAM" id="SSF54814">
    <property type="entry name" value="Prokaryotic type KH domain (KH-domain type II)"/>
    <property type="match status" value="2"/>
</dbReference>
<dbReference type="InterPro" id="IPR013735">
    <property type="entry name" value="TF_NusA_N"/>
</dbReference>
<dbReference type="Gene3D" id="3.30.300.20">
    <property type="match status" value="2"/>
</dbReference>
<organism evidence="9 10">
    <name type="scientific">Truepera radiovictrix (strain DSM 17093 / CIP 108686 / LMG 22925 / RQ-24)</name>
    <dbReference type="NCBI Taxonomy" id="649638"/>
    <lineage>
        <taxon>Bacteria</taxon>
        <taxon>Thermotogati</taxon>
        <taxon>Deinococcota</taxon>
        <taxon>Deinococci</taxon>
        <taxon>Trueperales</taxon>
        <taxon>Trueperaceae</taxon>
        <taxon>Truepera</taxon>
    </lineage>
</organism>
<dbReference type="InterPro" id="IPR003029">
    <property type="entry name" value="S1_domain"/>
</dbReference>
<name>D7CWW1_TRURR</name>
<dbReference type="AlphaFoldDB" id="D7CWW1"/>
<dbReference type="SMART" id="SM00316">
    <property type="entry name" value="S1"/>
    <property type="match status" value="1"/>
</dbReference>
<evidence type="ECO:0000313" key="9">
    <source>
        <dbReference type="EMBL" id="ADI14469.1"/>
    </source>
</evidence>
<dbReference type="CDD" id="cd04455">
    <property type="entry name" value="S1_NusA"/>
    <property type="match status" value="1"/>
</dbReference>
<comment type="similarity">
    <text evidence="7">Belongs to the NusA family.</text>
</comment>
<keyword evidence="2 7" id="KW-0963">Cytoplasm</keyword>
<evidence type="ECO:0000256" key="7">
    <source>
        <dbReference type="HAMAP-Rule" id="MF_00945"/>
    </source>
</evidence>
<keyword evidence="3 7" id="KW-0889">Transcription antitermination</keyword>
<dbReference type="FunFam" id="3.30.300.20:FF:000002">
    <property type="entry name" value="Transcription termination/antitermination protein NusA"/>
    <property type="match status" value="1"/>
</dbReference>
<evidence type="ECO:0000259" key="8">
    <source>
        <dbReference type="PROSITE" id="PS50126"/>
    </source>
</evidence>
<evidence type="ECO:0000256" key="3">
    <source>
        <dbReference type="ARBA" id="ARBA00022814"/>
    </source>
</evidence>
<dbReference type="Pfam" id="PF08529">
    <property type="entry name" value="NusA_N"/>
    <property type="match status" value="1"/>
</dbReference>
<dbReference type="NCBIfam" id="TIGR01953">
    <property type="entry name" value="NusA"/>
    <property type="match status" value="1"/>
</dbReference>
<dbReference type="InterPro" id="IPR058582">
    <property type="entry name" value="KH_NusA_2nd"/>
</dbReference>
<sequence>MNKDFIDALNQLAHERNLDKEQLLASFEEALEQAYERNVEPGKQIEVHVDPESGEIDVLVVKRVVETVEDPGLEMSLEEARELDPTVEVGMEMELPVDPERFTRIAVQTTKQVITQKIREAERALVFNEYKDRAGDVITAVVSRTDNKRNVFVDLGRGEAIMPPKEQIPGERYMVGMRLKVFVMKVELGNRGPSILVSRAAPELLEYLMRQEIPEIADDTVEIKAVAREAGQRSKVAVVSRNPNVDPIGACIGHRGARIQAVTGELQRERVDIILWDPSPREFIRNALSPAKVGTIEVNSETGEAKVTVSNDQLSLAIGKGGQNVRLAAKLTGFKIDLVASEHISDLDAALQAAASRVHDAPIATDDAKRAAFDALFSAAPSAAEEGDAAERVGDEA</sequence>
<dbReference type="InterPro" id="IPR009019">
    <property type="entry name" value="KH_sf_prok-type"/>
</dbReference>
<dbReference type="PANTHER" id="PTHR22648">
    <property type="entry name" value="TRANSCRIPTION TERMINATION FACTOR NUSA"/>
    <property type="match status" value="1"/>
</dbReference>
<dbReference type="KEGG" id="tra:Trad_1347"/>
<dbReference type="RefSeq" id="WP_013177839.1">
    <property type="nucleotide sequence ID" value="NC_014221.1"/>
</dbReference>
<dbReference type="GO" id="GO:0005829">
    <property type="term" value="C:cytosol"/>
    <property type="evidence" value="ECO:0007669"/>
    <property type="project" value="TreeGrafter"/>
</dbReference>